<comment type="function">
    <text evidence="1">Decapping enzyme for NAD-capped RNAs: specifically hydrolyzes the nicotinamide adenine dinucleotide (NAD) cap from a subset of RNAs by removing the entire NAD moiety from the 5'-end of an NAD-capped RNA.</text>
</comment>
<dbReference type="OMA" id="SANNQHY"/>
<dbReference type="GO" id="GO:0003723">
    <property type="term" value="F:RNA binding"/>
    <property type="evidence" value="ECO:0007669"/>
    <property type="project" value="UniProtKB-KW"/>
</dbReference>
<evidence type="ECO:0000313" key="2">
    <source>
        <dbReference type="EMBL" id="CAP20600.2"/>
    </source>
</evidence>
<comment type="subcellular location">
    <subcellularLocation>
        <location evidence="1">Nucleus</location>
    </subcellularLocation>
</comment>
<dbReference type="EMBL" id="HE601356">
    <property type="protein sequence ID" value="CAP20600.2"/>
    <property type="molecule type" value="Genomic_DNA"/>
</dbReference>
<reference evidence="2 3" key="1">
    <citation type="journal article" date="2003" name="PLoS Biol.">
        <title>The genome sequence of Caenorhabditis briggsae: a platform for comparative genomics.</title>
        <authorList>
            <person name="Stein L.D."/>
            <person name="Bao Z."/>
            <person name="Blasiar D."/>
            <person name="Blumenthal T."/>
            <person name="Brent M.R."/>
            <person name="Chen N."/>
            <person name="Chinwalla A."/>
            <person name="Clarke L."/>
            <person name="Clee C."/>
            <person name="Coghlan A."/>
            <person name="Coulson A."/>
            <person name="D'Eustachio P."/>
            <person name="Fitch D.H."/>
            <person name="Fulton L.A."/>
            <person name="Fulton R.E."/>
            <person name="Griffiths-Jones S."/>
            <person name="Harris T.W."/>
            <person name="Hillier L.W."/>
            <person name="Kamath R."/>
            <person name="Kuwabara P.E."/>
            <person name="Mardis E.R."/>
            <person name="Marra M.A."/>
            <person name="Miner T.L."/>
            <person name="Minx P."/>
            <person name="Mullikin J.C."/>
            <person name="Plumb R.W."/>
            <person name="Rogers J."/>
            <person name="Schein J.E."/>
            <person name="Sohrmann M."/>
            <person name="Spieth J."/>
            <person name="Stajich J.E."/>
            <person name="Wei C."/>
            <person name="Willey D."/>
            <person name="Wilson R.K."/>
            <person name="Durbin R."/>
            <person name="Waterston R.H."/>
        </authorList>
    </citation>
    <scope>NUCLEOTIDE SEQUENCE [LARGE SCALE GENOMIC DNA]</scope>
    <source>
        <strain evidence="2 3">AF16</strain>
    </source>
</reference>
<dbReference type="GO" id="GO:0005829">
    <property type="term" value="C:cytosol"/>
    <property type="evidence" value="ECO:0000318"/>
    <property type="project" value="GO_Central"/>
</dbReference>
<comment type="similarity">
    <text evidence="1">Belongs to the DXO/Dom3Z family.</text>
</comment>
<dbReference type="Proteomes" id="UP000008549">
    <property type="component" value="Unassembled WGS sequence"/>
</dbReference>
<dbReference type="InterPro" id="IPR039039">
    <property type="entry name" value="RAI1-like_fam"/>
</dbReference>
<sequence>MKSIIQVKTIRYFRAGSSENSPSPEPALPPTLNNNQNFIKNPKHFPFLNLNLETSEVLSESSDSFELFLKQIQENGAPEFVTQKNVLTRIATSSDPSSESSEGIRVFRKSGVTFLWSGEKQEEDCCQKKYEKLFKDYFLGTSEQKVFGIFEATIPGGAKVYYFGEVDGRDANQQHLAFRVVRYATTTLNFWKEKSCEFFWDCVFGNVPILMLGTRTGTMDDDPKTREPLCYSELSVYKLENLPQESIPSLASTFADKSKGKFVPWSIMDGESELQEFFRLVQATVTQEDAFFTFSKNGSSWKIKNVTANDMDYCDLISTIFSN</sequence>
<keyword evidence="1" id="KW-0539">Nucleus</keyword>
<keyword evidence="1" id="KW-0547">Nucleotide-binding</keyword>
<dbReference type="KEGG" id="cbr:CBG_23851"/>
<gene>
    <name evidence="2 4" type="ORF">CBG23851</name>
    <name evidence="2" type="ORF">CBG_23851</name>
</gene>
<dbReference type="STRING" id="6238.A8WJF8"/>
<dbReference type="GeneID" id="8589947"/>
<evidence type="ECO:0000313" key="4">
    <source>
        <dbReference type="WormBase" id="CBG23851"/>
    </source>
</evidence>
<dbReference type="EC" id="3.6.1.-" evidence="1"/>
<keyword evidence="1" id="KW-0479">Metal-binding</keyword>
<dbReference type="GO" id="GO:0046872">
    <property type="term" value="F:metal ion binding"/>
    <property type="evidence" value="ECO:0007669"/>
    <property type="project" value="UniProtKB-KW"/>
</dbReference>
<evidence type="ECO:0000256" key="1">
    <source>
        <dbReference type="RuleBase" id="RU367113"/>
    </source>
</evidence>
<reference evidence="2 3" key="2">
    <citation type="journal article" date="2011" name="PLoS Genet.">
        <title>Caenorhabditis briggsae recombinant inbred line genotypes reveal inter-strain incompatibility and the evolution of recombination.</title>
        <authorList>
            <person name="Ross J.A."/>
            <person name="Koboldt D.C."/>
            <person name="Staisch J.E."/>
            <person name="Chamberlin H.M."/>
            <person name="Gupta B.P."/>
            <person name="Miller R.D."/>
            <person name="Baird S.E."/>
            <person name="Haag E.S."/>
        </authorList>
    </citation>
    <scope>NUCLEOTIDE SEQUENCE [LARGE SCALE GENOMIC DNA]</scope>
    <source>
        <strain evidence="2 3">AF16</strain>
    </source>
</reference>
<evidence type="ECO:0000313" key="3">
    <source>
        <dbReference type="Proteomes" id="UP000008549"/>
    </source>
</evidence>
<dbReference type="GO" id="GO:0034353">
    <property type="term" value="F:mRNA 5'-diphosphatase activity"/>
    <property type="evidence" value="ECO:0000318"/>
    <property type="project" value="GO_Central"/>
</dbReference>
<dbReference type="GO" id="GO:0005634">
    <property type="term" value="C:nucleus"/>
    <property type="evidence" value="ECO:0000318"/>
    <property type="project" value="GO_Central"/>
</dbReference>
<accession>A8WJF8</accession>
<dbReference type="GO" id="GO:0110155">
    <property type="term" value="P:NAD-cap decapping"/>
    <property type="evidence" value="ECO:0000318"/>
    <property type="project" value="GO_Central"/>
</dbReference>
<name>A8WJF8_CAEBR</name>
<keyword evidence="1" id="KW-0694">RNA-binding</keyword>
<dbReference type="GO" id="GO:0000956">
    <property type="term" value="P:nuclear-transcribed mRNA catabolic process"/>
    <property type="evidence" value="ECO:0000318"/>
    <property type="project" value="GO_Central"/>
</dbReference>
<dbReference type="InParanoid" id="A8WJF8"/>
<keyword evidence="1" id="KW-0378">Hydrolase</keyword>
<dbReference type="GO" id="GO:0004518">
    <property type="term" value="F:nuclease activity"/>
    <property type="evidence" value="ECO:0007669"/>
    <property type="project" value="UniProtKB-KW"/>
</dbReference>
<dbReference type="CTD" id="8589947"/>
<protein>
    <recommendedName>
        <fullName evidence="1">Decapping nuclease</fullName>
        <ecNumber evidence="1">3.6.1.-</ecNumber>
    </recommendedName>
</protein>
<dbReference type="PANTHER" id="PTHR12395:SF12">
    <property type="entry name" value="DECAPPING NUCLEASE"/>
    <property type="match status" value="1"/>
</dbReference>
<organism evidence="2 3">
    <name type="scientific">Caenorhabditis briggsae</name>
    <dbReference type="NCBI Taxonomy" id="6238"/>
    <lineage>
        <taxon>Eukaryota</taxon>
        <taxon>Metazoa</taxon>
        <taxon>Ecdysozoa</taxon>
        <taxon>Nematoda</taxon>
        <taxon>Chromadorea</taxon>
        <taxon>Rhabditida</taxon>
        <taxon>Rhabditina</taxon>
        <taxon>Rhabditomorpha</taxon>
        <taxon>Rhabditoidea</taxon>
        <taxon>Rhabditidae</taxon>
        <taxon>Peloderinae</taxon>
        <taxon>Caenorhabditis</taxon>
    </lineage>
</organism>
<dbReference type="AlphaFoldDB" id="A8WJF8"/>
<proteinExistence type="inferred from homology"/>
<dbReference type="GO" id="GO:0000166">
    <property type="term" value="F:nucleotide binding"/>
    <property type="evidence" value="ECO:0007669"/>
    <property type="project" value="UniProtKB-KW"/>
</dbReference>
<dbReference type="WormBase" id="CBG23851">
    <property type="protein sequence ID" value="CBP46875"/>
    <property type="gene ID" value="WBGene00042103"/>
</dbReference>
<dbReference type="RefSeq" id="XP_002647946.2">
    <property type="nucleotide sequence ID" value="XM_002647900.2"/>
</dbReference>
<dbReference type="eggNOG" id="ENOG502RADT">
    <property type="taxonomic scope" value="Eukaryota"/>
</dbReference>
<keyword evidence="3" id="KW-1185">Reference proteome</keyword>
<comment type="cofactor">
    <cofactor evidence="1">
        <name>a divalent metal cation</name>
        <dbReference type="ChEBI" id="CHEBI:60240"/>
    </cofactor>
</comment>
<dbReference type="HOGENOM" id="CLU_046467_0_0_1"/>
<dbReference type="PANTHER" id="PTHR12395">
    <property type="entry name" value="DOM-3 RELATED"/>
    <property type="match status" value="1"/>
</dbReference>
<keyword evidence="1" id="KW-0540">Nuclease</keyword>